<dbReference type="OrthoDB" id="9806185at2"/>
<dbReference type="InterPro" id="IPR029069">
    <property type="entry name" value="HotDog_dom_sf"/>
</dbReference>
<evidence type="ECO:0000259" key="1">
    <source>
        <dbReference type="Pfam" id="PF03061"/>
    </source>
</evidence>
<dbReference type="RefSeq" id="WP_144905891.1">
    <property type="nucleotide sequence ID" value="NZ_JACHOA010000006.1"/>
</dbReference>
<dbReference type="SUPFAM" id="SSF54637">
    <property type="entry name" value="Thioesterase/thiol ester dehydrase-isomerase"/>
    <property type="match status" value="1"/>
</dbReference>
<evidence type="ECO:0000313" key="2">
    <source>
        <dbReference type="EMBL" id="MBB4615011.1"/>
    </source>
</evidence>
<comment type="caution">
    <text evidence="2">The sequence shown here is derived from an EMBL/GenBank/DDBJ whole genome shotgun (WGS) entry which is preliminary data.</text>
</comment>
<accession>A0A7W7ADQ7</accession>
<dbReference type="GO" id="GO:0016790">
    <property type="term" value="F:thiolester hydrolase activity"/>
    <property type="evidence" value="ECO:0007669"/>
    <property type="project" value="UniProtKB-ARBA"/>
</dbReference>
<proteinExistence type="predicted"/>
<keyword evidence="3" id="KW-1185">Reference proteome</keyword>
<dbReference type="InterPro" id="IPR006683">
    <property type="entry name" value="Thioestr_dom"/>
</dbReference>
<dbReference type="AlphaFoldDB" id="A0A7W7ADQ7"/>
<feature type="domain" description="Thioesterase" evidence="1">
    <location>
        <begin position="58"/>
        <end position="121"/>
    </location>
</feature>
<dbReference type="Proteomes" id="UP000538566">
    <property type="component" value="Unassembled WGS sequence"/>
</dbReference>
<dbReference type="Pfam" id="PF03061">
    <property type="entry name" value="4HBT"/>
    <property type="match status" value="1"/>
</dbReference>
<reference evidence="2 3" key="1">
    <citation type="submission" date="2020-08" db="EMBL/GenBank/DDBJ databases">
        <title>Genomic Encyclopedia of Type Strains, Phase IV (KMG-IV): sequencing the most valuable type-strain genomes for metagenomic binning, comparative biology and taxonomic classification.</title>
        <authorList>
            <person name="Goeker M."/>
        </authorList>
    </citation>
    <scope>NUCLEOTIDE SEQUENCE [LARGE SCALE GENOMIC DNA]</scope>
    <source>
        <strain evidence="2 3">DSM 17507</strain>
    </source>
</reference>
<dbReference type="CDD" id="cd03443">
    <property type="entry name" value="PaaI_thioesterase"/>
    <property type="match status" value="1"/>
</dbReference>
<sequence length="145" mass="15656">MTVTVGDPLLDDLLQKLMARPHIRDLFRFDLVGFEVGSVTLGLDHRPELGHAPGWFQGTVTTAIAECAAAMSGATTAPDKDSLTLQQTIHFVGAARGDRLIAEGRVIARGRTISTTAADVYVMRDGARHLCGTLTMTMNHRALQE</sequence>
<dbReference type="Gene3D" id="3.10.129.10">
    <property type="entry name" value="Hotdog Thioesterase"/>
    <property type="match status" value="1"/>
</dbReference>
<protein>
    <submittedName>
        <fullName evidence="2">Acyl-coenzyme A thioesterase PaaI-like protein</fullName>
    </submittedName>
</protein>
<organism evidence="2 3">
    <name type="scientific">Novosphingobium taihuense</name>
    <dbReference type="NCBI Taxonomy" id="260085"/>
    <lineage>
        <taxon>Bacteria</taxon>
        <taxon>Pseudomonadati</taxon>
        <taxon>Pseudomonadota</taxon>
        <taxon>Alphaproteobacteria</taxon>
        <taxon>Sphingomonadales</taxon>
        <taxon>Sphingomonadaceae</taxon>
        <taxon>Novosphingobium</taxon>
    </lineage>
</organism>
<gene>
    <name evidence="2" type="ORF">GGR37_003301</name>
</gene>
<evidence type="ECO:0000313" key="3">
    <source>
        <dbReference type="Proteomes" id="UP000538566"/>
    </source>
</evidence>
<dbReference type="EMBL" id="JACHOA010000006">
    <property type="protein sequence ID" value="MBB4615011.1"/>
    <property type="molecule type" value="Genomic_DNA"/>
</dbReference>
<name>A0A7W7ADQ7_9SPHN</name>